<name>A0A075ABX8_OPIVI</name>
<dbReference type="GeneID" id="20314880"/>
<dbReference type="CTD" id="20314880"/>
<organism evidence="1 2">
    <name type="scientific">Opisthorchis viverrini</name>
    <name type="common">Southeast Asian liver fluke</name>
    <dbReference type="NCBI Taxonomy" id="6198"/>
    <lineage>
        <taxon>Eukaryota</taxon>
        <taxon>Metazoa</taxon>
        <taxon>Spiralia</taxon>
        <taxon>Lophotrochozoa</taxon>
        <taxon>Platyhelminthes</taxon>
        <taxon>Trematoda</taxon>
        <taxon>Digenea</taxon>
        <taxon>Opisthorchiida</taxon>
        <taxon>Opisthorchiata</taxon>
        <taxon>Opisthorchiidae</taxon>
        <taxon>Opisthorchis</taxon>
    </lineage>
</organism>
<protein>
    <submittedName>
        <fullName evidence="1">Uncharacterized protein</fullName>
    </submittedName>
</protein>
<sequence>MLGGVCVPAVLTQAKLRRRNAGNITTTQPIQLHTDDVSSYGDETFASQLPSHLINNQ</sequence>
<gene>
    <name evidence="1" type="ORF">T265_00692</name>
</gene>
<reference evidence="1 2" key="1">
    <citation type="submission" date="2013-11" db="EMBL/GenBank/DDBJ databases">
        <title>Opisthorchis viverrini - life in the bile duct.</title>
        <authorList>
            <person name="Young N.D."/>
            <person name="Nagarajan N."/>
            <person name="Lin S.J."/>
            <person name="Korhonen P.K."/>
            <person name="Jex A.R."/>
            <person name="Hall R.S."/>
            <person name="Safavi-Hemami H."/>
            <person name="Kaewkong W."/>
            <person name="Bertrand D."/>
            <person name="Gao S."/>
            <person name="Seet Q."/>
            <person name="Wongkham S."/>
            <person name="Teh B.T."/>
            <person name="Wongkham C."/>
            <person name="Intapan P.M."/>
            <person name="Maleewong W."/>
            <person name="Yang X."/>
            <person name="Hu M."/>
            <person name="Wang Z."/>
            <person name="Hofmann A."/>
            <person name="Sternberg P.W."/>
            <person name="Tan P."/>
            <person name="Wang J."/>
            <person name="Gasser R.B."/>
        </authorList>
    </citation>
    <scope>NUCLEOTIDE SEQUENCE [LARGE SCALE GENOMIC DNA]</scope>
</reference>
<evidence type="ECO:0000313" key="2">
    <source>
        <dbReference type="Proteomes" id="UP000054324"/>
    </source>
</evidence>
<dbReference type="KEGG" id="ovi:T265_00692"/>
<dbReference type="AlphaFoldDB" id="A0A075ABX8"/>
<proteinExistence type="predicted"/>
<evidence type="ECO:0000313" key="1">
    <source>
        <dbReference type="EMBL" id="KER33370.1"/>
    </source>
</evidence>
<dbReference type="EMBL" id="KL596625">
    <property type="protein sequence ID" value="KER33370.1"/>
    <property type="molecule type" value="Genomic_DNA"/>
</dbReference>
<dbReference type="RefSeq" id="XP_009162805.1">
    <property type="nucleotide sequence ID" value="XM_009164541.1"/>
</dbReference>
<keyword evidence="2" id="KW-1185">Reference proteome</keyword>
<dbReference type="Proteomes" id="UP000054324">
    <property type="component" value="Unassembled WGS sequence"/>
</dbReference>
<accession>A0A075ABX8</accession>